<name>A0A699IUY4_TANCI</name>
<accession>A0A699IUY4</accession>
<gene>
    <name evidence="1" type="ORF">Tci_560071</name>
</gene>
<dbReference type="EMBL" id="BKCJ010336607">
    <property type="protein sequence ID" value="GEZ88098.1"/>
    <property type="molecule type" value="Genomic_DNA"/>
</dbReference>
<protein>
    <submittedName>
        <fullName evidence="1">Uncharacterized protein</fullName>
    </submittedName>
</protein>
<sequence length="207" mass="22679">TTTNIISASTHNTTATTYITIATIHITFAAAVEPLPPPLEPLPPLDEGVCRDDIGGGMSGGRGTRGVLEEKEVVAGEQKVVVEDQEVVAKEDHDKFPAEDESVDVDTFNITKASDVSLCGVDYMISGLEKGRYGVSKVFDTAYWGFLGVGTTFDIFKNILFPYGLNTACWSFLDAAYWILFPSWFLVKCRHGYVVSSLMDTAYWLSE</sequence>
<comment type="caution">
    <text evidence="1">The sequence shown here is derived from an EMBL/GenBank/DDBJ whole genome shotgun (WGS) entry which is preliminary data.</text>
</comment>
<reference evidence="1" key="1">
    <citation type="journal article" date="2019" name="Sci. Rep.">
        <title>Draft genome of Tanacetum cinerariifolium, the natural source of mosquito coil.</title>
        <authorList>
            <person name="Yamashiro T."/>
            <person name="Shiraishi A."/>
            <person name="Satake H."/>
            <person name="Nakayama K."/>
        </authorList>
    </citation>
    <scope>NUCLEOTIDE SEQUENCE</scope>
</reference>
<feature type="non-terminal residue" evidence="1">
    <location>
        <position position="207"/>
    </location>
</feature>
<organism evidence="1">
    <name type="scientific">Tanacetum cinerariifolium</name>
    <name type="common">Dalmatian daisy</name>
    <name type="synonym">Chrysanthemum cinerariifolium</name>
    <dbReference type="NCBI Taxonomy" id="118510"/>
    <lineage>
        <taxon>Eukaryota</taxon>
        <taxon>Viridiplantae</taxon>
        <taxon>Streptophyta</taxon>
        <taxon>Embryophyta</taxon>
        <taxon>Tracheophyta</taxon>
        <taxon>Spermatophyta</taxon>
        <taxon>Magnoliopsida</taxon>
        <taxon>eudicotyledons</taxon>
        <taxon>Gunneridae</taxon>
        <taxon>Pentapetalae</taxon>
        <taxon>asterids</taxon>
        <taxon>campanulids</taxon>
        <taxon>Asterales</taxon>
        <taxon>Asteraceae</taxon>
        <taxon>Asteroideae</taxon>
        <taxon>Anthemideae</taxon>
        <taxon>Anthemidinae</taxon>
        <taxon>Tanacetum</taxon>
    </lineage>
</organism>
<dbReference type="AlphaFoldDB" id="A0A699IUY4"/>
<proteinExistence type="predicted"/>
<feature type="non-terminal residue" evidence="1">
    <location>
        <position position="1"/>
    </location>
</feature>
<evidence type="ECO:0000313" key="1">
    <source>
        <dbReference type="EMBL" id="GEZ88098.1"/>
    </source>
</evidence>